<dbReference type="PRINTS" id="PR00368">
    <property type="entry name" value="FADPNR"/>
</dbReference>
<accession>A0A936NB73</accession>
<dbReference type="Gene3D" id="1.20.58.100">
    <property type="entry name" value="Fumarate reductase/succinate dehydrogenase flavoprotein-like, C-terminal domain"/>
    <property type="match status" value="1"/>
</dbReference>
<keyword evidence="9" id="KW-0560">Oxidoreductase</keyword>
<dbReference type="GO" id="GO:0008734">
    <property type="term" value="F:L-aspartate oxidase activity"/>
    <property type="evidence" value="ECO:0007669"/>
    <property type="project" value="UniProtKB-EC"/>
</dbReference>
<evidence type="ECO:0000256" key="7">
    <source>
        <dbReference type="ARBA" id="ARBA00022642"/>
    </source>
</evidence>
<evidence type="ECO:0000256" key="8">
    <source>
        <dbReference type="ARBA" id="ARBA00022827"/>
    </source>
</evidence>
<dbReference type="InterPro" id="IPR005288">
    <property type="entry name" value="NadB"/>
</dbReference>
<dbReference type="GO" id="GO:0033765">
    <property type="term" value="F:steroid dehydrogenase activity, acting on the CH-CH group of donors"/>
    <property type="evidence" value="ECO:0007669"/>
    <property type="project" value="UniProtKB-ARBA"/>
</dbReference>
<dbReference type="InterPro" id="IPR036188">
    <property type="entry name" value="FAD/NAD-bd_sf"/>
</dbReference>
<dbReference type="PRINTS" id="PR00411">
    <property type="entry name" value="PNDRDTASEI"/>
</dbReference>
<comment type="caution">
    <text evidence="16">The sequence shown here is derived from an EMBL/GenBank/DDBJ whole genome shotgun (WGS) entry which is preliminary data.</text>
</comment>
<keyword evidence="6" id="KW-0285">Flavoprotein</keyword>
<name>A0A936NB73_9ACTN</name>
<comment type="cofactor">
    <cofactor evidence="1">
        <name>FAD</name>
        <dbReference type="ChEBI" id="CHEBI:57692"/>
    </cofactor>
</comment>
<dbReference type="Pfam" id="PF00890">
    <property type="entry name" value="FAD_binding_2"/>
    <property type="match status" value="1"/>
</dbReference>
<evidence type="ECO:0000256" key="1">
    <source>
        <dbReference type="ARBA" id="ARBA00001974"/>
    </source>
</evidence>
<feature type="region of interest" description="Disordered" evidence="13">
    <location>
        <begin position="387"/>
        <end position="467"/>
    </location>
</feature>
<feature type="compositionally biased region" description="Low complexity" evidence="13">
    <location>
        <begin position="403"/>
        <end position="438"/>
    </location>
</feature>
<evidence type="ECO:0000256" key="5">
    <source>
        <dbReference type="ARBA" id="ARBA00021901"/>
    </source>
</evidence>
<dbReference type="InterPro" id="IPR027477">
    <property type="entry name" value="Succ_DH/fumarate_Rdtase_cat_sf"/>
</dbReference>
<dbReference type="Pfam" id="PF02910">
    <property type="entry name" value="Succ_DH_flav_C"/>
    <property type="match status" value="1"/>
</dbReference>
<dbReference type="Gene3D" id="3.50.50.60">
    <property type="entry name" value="FAD/NAD(P)-binding domain"/>
    <property type="match status" value="1"/>
</dbReference>
<dbReference type="InterPro" id="IPR015939">
    <property type="entry name" value="Fum_Rdtase/Succ_DH_flav-like_C"/>
</dbReference>
<dbReference type="InterPro" id="IPR037099">
    <property type="entry name" value="Fum_R/Succ_DH_flav-like_C_sf"/>
</dbReference>
<dbReference type="PANTHER" id="PTHR42716:SF2">
    <property type="entry name" value="L-ASPARTATE OXIDASE, CHLOROPLASTIC"/>
    <property type="match status" value="1"/>
</dbReference>
<sequence length="577" mass="59000">MNELDLLVLGSGVAGLSAAVRAAEAGLSVGVLTKGELEQATTRWAQGGVAAALSLDPEELDLHLADTLAAGAGLCDPAAVRVLVDEGPRRVQELIALGAVFDMDEAGEFQLAREGGHSVPRILHAGGAATGREVERALVHAVKATAAAIHEQAFATDLVLSPDGSQVVGVTALNADGVSIEVAARNVLLATGGAGQLFWITTNPRVATGDGVAMAMRAGAVVADFEFFQFHPTALALPSMPRPLLSEALRGHGALLLDRHGDRFVDELKPRDVVSRAMTRTMLDQDVDHLWLDATVLDDFASRFPSIAADLTAAGLDPAKDWLPVAPAAHHQCGGILTDLDGATSLPGLWAAGETASTGVHGANRLASNSLLEGMVFGPRVAEAVAAGRRGPQGTGAMRTLLGNGAAGPAPAPGSGSSTPSGSDAGSGATAGSKTAASGIGGRAVSRPASPVPKWPQSDDASAGRAVPADVGDFEQADADTAIADLRERVQRAMTIGAGVLRSADSLNAARIELEAVGAALAGTARTRSAEEVRNLVDLGVAMIDVSMAREESRGCHTREDFPDASDRFRLRLLLGG</sequence>
<comment type="pathway">
    <text evidence="2">Cofactor biosynthesis; NAD(+) biosynthesis; iminoaspartate from L-aspartate (oxidase route): step 1/1.</text>
</comment>
<reference evidence="16 17" key="1">
    <citation type="submission" date="2020-10" db="EMBL/GenBank/DDBJ databases">
        <title>Connecting structure to function with the recovery of over 1000 high-quality activated sludge metagenome-assembled genomes encoding full-length rRNA genes using long-read sequencing.</title>
        <authorList>
            <person name="Singleton C.M."/>
            <person name="Petriglieri F."/>
            <person name="Kristensen J.M."/>
            <person name="Kirkegaard R.H."/>
            <person name="Michaelsen T.Y."/>
            <person name="Andersen M.H."/>
            <person name="Karst S.M."/>
            <person name="Dueholm M.S."/>
            <person name="Nielsen P.H."/>
            <person name="Albertsen M."/>
        </authorList>
    </citation>
    <scope>NUCLEOTIDE SEQUENCE [LARGE SCALE GENOMIC DNA]</scope>
    <source>
        <strain evidence="16">Lyne_18-Q3-R50-59_MAXAC.006</strain>
    </source>
</reference>
<evidence type="ECO:0000256" key="12">
    <source>
        <dbReference type="ARBA" id="ARBA00048305"/>
    </source>
</evidence>
<evidence type="ECO:0000313" key="16">
    <source>
        <dbReference type="EMBL" id="MBK9296446.1"/>
    </source>
</evidence>
<dbReference type="PANTHER" id="PTHR42716">
    <property type="entry name" value="L-ASPARTATE OXIDASE"/>
    <property type="match status" value="1"/>
</dbReference>
<evidence type="ECO:0000256" key="4">
    <source>
        <dbReference type="ARBA" id="ARBA00012173"/>
    </source>
</evidence>
<protein>
    <recommendedName>
        <fullName evidence="5">L-aspartate oxidase</fullName>
        <ecNumber evidence="4">1.4.3.16</ecNumber>
    </recommendedName>
    <alternativeName>
        <fullName evidence="11">Quinolinate synthase B</fullName>
    </alternativeName>
</protein>
<evidence type="ECO:0000313" key="17">
    <source>
        <dbReference type="Proteomes" id="UP000727993"/>
    </source>
</evidence>
<comment type="similarity">
    <text evidence="3">Belongs to the FAD-dependent oxidoreductase 2 family. NadB subfamily.</text>
</comment>
<evidence type="ECO:0000256" key="3">
    <source>
        <dbReference type="ARBA" id="ARBA00008562"/>
    </source>
</evidence>
<dbReference type="SUPFAM" id="SSF46977">
    <property type="entry name" value="Succinate dehydrogenase/fumarate reductase flavoprotein C-terminal domain"/>
    <property type="match status" value="1"/>
</dbReference>
<evidence type="ECO:0000256" key="2">
    <source>
        <dbReference type="ARBA" id="ARBA00004950"/>
    </source>
</evidence>
<evidence type="ECO:0000259" key="15">
    <source>
        <dbReference type="Pfam" id="PF02910"/>
    </source>
</evidence>
<dbReference type="EMBL" id="JADJZA010000002">
    <property type="protein sequence ID" value="MBK9296446.1"/>
    <property type="molecule type" value="Genomic_DNA"/>
</dbReference>
<evidence type="ECO:0000256" key="13">
    <source>
        <dbReference type="SAM" id="MobiDB-lite"/>
    </source>
</evidence>
<dbReference type="Gene3D" id="3.90.700.10">
    <property type="entry name" value="Succinate dehydrogenase/fumarate reductase flavoprotein, catalytic domain"/>
    <property type="match status" value="1"/>
</dbReference>
<dbReference type="GO" id="GO:0034628">
    <property type="term" value="P:'de novo' NAD+ biosynthetic process from L-aspartate"/>
    <property type="evidence" value="ECO:0007669"/>
    <property type="project" value="TreeGrafter"/>
</dbReference>
<dbReference type="Proteomes" id="UP000727993">
    <property type="component" value="Unassembled WGS sequence"/>
</dbReference>
<dbReference type="AlphaFoldDB" id="A0A936NB73"/>
<dbReference type="EC" id="1.4.3.16" evidence="4"/>
<organism evidence="16 17">
    <name type="scientific">Candidatus Neomicrothrix subdominans</name>
    <dbReference type="NCBI Taxonomy" id="2954438"/>
    <lineage>
        <taxon>Bacteria</taxon>
        <taxon>Bacillati</taxon>
        <taxon>Actinomycetota</taxon>
        <taxon>Acidimicrobiia</taxon>
        <taxon>Acidimicrobiales</taxon>
        <taxon>Microthrixaceae</taxon>
        <taxon>Candidatus Neomicrothrix</taxon>
    </lineage>
</organism>
<keyword evidence="7" id="KW-0662">Pyridine nucleotide biosynthesis</keyword>
<evidence type="ECO:0000256" key="11">
    <source>
        <dbReference type="ARBA" id="ARBA00030386"/>
    </source>
</evidence>
<comment type="catalytic activity">
    <reaction evidence="12">
        <text>L-aspartate + O2 = iminosuccinate + H2O2</text>
        <dbReference type="Rhea" id="RHEA:25876"/>
        <dbReference type="ChEBI" id="CHEBI:15379"/>
        <dbReference type="ChEBI" id="CHEBI:16240"/>
        <dbReference type="ChEBI" id="CHEBI:29991"/>
        <dbReference type="ChEBI" id="CHEBI:77875"/>
        <dbReference type="EC" id="1.4.3.16"/>
    </reaction>
    <physiologicalReaction direction="left-to-right" evidence="12">
        <dbReference type="Rhea" id="RHEA:25877"/>
    </physiologicalReaction>
</comment>
<dbReference type="InterPro" id="IPR003953">
    <property type="entry name" value="FAD-dep_OxRdtase_2_FAD-bd"/>
</dbReference>
<feature type="domain" description="FAD-dependent oxidoreductase 2 FAD-binding" evidence="14">
    <location>
        <begin position="5"/>
        <end position="371"/>
    </location>
</feature>
<keyword evidence="8" id="KW-0274">FAD</keyword>
<evidence type="ECO:0000259" key="14">
    <source>
        <dbReference type="Pfam" id="PF00890"/>
    </source>
</evidence>
<evidence type="ECO:0000256" key="6">
    <source>
        <dbReference type="ARBA" id="ARBA00022630"/>
    </source>
</evidence>
<dbReference type="SUPFAM" id="SSF56425">
    <property type="entry name" value="Succinate dehydrogenase/fumarate reductase flavoprotein, catalytic domain"/>
    <property type="match status" value="1"/>
</dbReference>
<dbReference type="SUPFAM" id="SSF51905">
    <property type="entry name" value="FAD/NAD(P)-binding domain"/>
    <property type="match status" value="1"/>
</dbReference>
<evidence type="ECO:0000256" key="9">
    <source>
        <dbReference type="ARBA" id="ARBA00023002"/>
    </source>
</evidence>
<feature type="domain" description="Fumarate reductase/succinate dehydrogenase flavoprotein-like C-terminal" evidence="15">
    <location>
        <begin position="487"/>
        <end position="568"/>
    </location>
</feature>
<proteinExistence type="inferred from homology"/>
<gene>
    <name evidence="16" type="ORF">IPN02_06230</name>
</gene>
<evidence type="ECO:0000256" key="10">
    <source>
        <dbReference type="ARBA" id="ARBA00029426"/>
    </source>
</evidence>
<comment type="function">
    <text evidence="10">Catalyzes the oxidation of L-aspartate to iminoaspartate, the first step in the de novo biosynthesis of NAD(+).</text>
</comment>